<dbReference type="Proteomes" id="UP000299102">
    <property type="component" value="Unassembled WGS sequence"/>
</dbReference>
<dbReference type="AlphaFoldDB" id="A0A4C1Z6C0"/>
<proteinExistence type="predicted"/>
<protein>
    <submittedName>
        <fullName evidence="2">Uncharacterized protein</fullName>
    </submittedName>
</protein>
<feature type="region of interest" description="Disordered" evidence="1">
    <location>
        <begin position="77"/>
        <end position="97"/>
    </location>
</feature>
<accession>A0A4C1Z6C0</accession>
<gene>
    <name evidence="2" type="ORF">EVAR_64739_1</name>
</gene>
<sequence length="192" mass="21334">MAAGQQTLRLHMRITPVQVVFCESEKDIYRDLIRGVRAPEKPRKMRQGPKQKRSERNSPELQVFFWDNFTFQSVIKSDEGRSGPPELVPNKQKGKSHKDITITHAGAETEDPTTVVTDTITTSEIGGRMFSSRHESRFYLTWVSDSLINSCIVKIKPAADRAGQTVIARAAAAGLSGAGALKQNPSRTIKLQ</sequence>
<evidence type="ECO:0000256" key="1">
    <source>
        <dbReference type="SAM" id="MobiDB-lite"/>
    </source>
</evidence>
<name>A0A4C1Z6C0_EUMVA</name>
<keyword evidence="3" id="KW-1185">Reference proteome</keyword>
<dbReference type="EMBL" id="BGZK01001610">
    <property type="protein sequence ID" value="GBP83230.1"/>
    <property type="molecule type" value="Genomic_DNA"/>
</dbReference>
<comment type="caution">
    <text evidence="2">The sequence shown here is derived from an EMBL/GenBank/DDBJ whole genome shotgun (WGS) entry which is preliminary data.</text>
</comment>
<organism evidence="2 3">
    <name type="scientific">Eumeta variegata</name>
    <name type="common">Bagworm moth</name>
    <name type="synonym">Eumeta japonica</name>
    <dbReference type="NCBI Taxonomy" id="151549"/>
    <lineage>
        <taxon>Eukaryota</taxon>
        <taxon>Metazoa</taxon>
        <taxon>Ecdysozoa</taxon>
        <taxon>Arthropoda</taxon>
        <taxon>Hexapoda</taxon>
        <taxon>Insecta</taxon>
        <taxon>Pterygota</taxon>
        <taxon>Neoptera</taxon>
        <taxon>Endopterygota</taxon>
        <taxon>Lepidoptera</taxon>
        <taxon>Glossata</taxon>
        <taxon>Ditrysia</taxon>
        <taxon>Tineoidea</taxon>
        <taxon>Psychidae</taxon>
        <taxon>Oiketicinae</taxon>
        <taxon>Eumeta</taxon>
    </lineage>
</organism>
<evidence type="ECO:0000313" key="3">
    <source>
        <dbReference type="Proteomes" id="UP000299102"/>
    </source>
</evidence>
<reference evidence="2 3" key="1">
    <citation type="journal article" date="2019" name="Commun. Biol.">
        <title>The bagworm genome reveals a unique fibroin gene that provides high tensile strength.</title>
        <authorList>
            <person name="Kono N."/>
            <person name="Nakamura H."/>
            <person name="Ohtoshi R."/>
            <person name="Tomita M."/>
            <person name="Numata K."/>
            <person name="Arakawa K."/>
        </authorList>
    </citation>
    <scope>NUCLEOTIDE SEQUENCE [LARGE SCALE GENOMIC DNA]</scope>
</reference>
<evidence type="ECO:0000313" key="2">
    <source>
        <dbReference type="EMBL" id="GBP83230.1"/>
    </source>
</evidence>